<dbReference type="Gene3D" id="2.40.10.10">
    <property type="entry name" value="Trypsin-like serine proteases"/>
    <property type="match status" value="2"/>
</dbReference>
<evidence type="ECO:0000256" key="2">
    <source>
        <dbReference type="ARBA" id="ARBA00022525"/>
    </source>
</evidence>
<keyword evidence="3" id="KW-0645">Protease</keyword>
<evidence type="ECO:0000256" key="4">
    <source>
        <dbReference type="ARBA" id="ARBA00022801"/>
    </source>
</evidence>
<sequence>MSASQFQIVVGAIDNGAPDTNANDPTGCAQTFEVQSITAHPDFNYELNNNDVAIITLASAIDLSSKTCACTLCLKNRQPNVEEKCIVSGYGFDNANLTLSNTPIPLKWVAQTIISEDDVAACPVFANAAGTAETDTSLFICAGGSAGQDSCLEDQGGALACFDPTTSSHYAAGLLSFGSETCGAGLGGQNTKLPLYLSWIQQNALVGDVVISDTGTVTPAPGGSTTPAPPSGEGCGLPGNGAVDPFGIVSQFKSKRRLSSVHRMNLNGRRKERIRGAPRIIGGFDTTATVICWQAYVVVDLPANGGQISCGGIIIGSRTILASASCLLDLDANPVVASSIFVTVGAMDSGAPTTNANDPTGCAQEYTVTRTITYPTFQYPTSDDDLALLILSEAIDLQGKPCACTICLPNRIPAVGETCVMSGYGNEIANSSGK</sequence>
<keyword evidence="8" id="KW-1185">Reference proteome</keyword>
<dbReference type="InterPro" id="IPR043504">
    <property type="entry name" value="Peptidase_S1_PA_chymotrypsin"/>
</dbReference>
<evidence type="ECO:0000313" key="7">
    <source>
        <dbReference type="EMBL" id="GAV05390.1"/>
    </source>
</evidence>
<organism evidence="7 8">
    <name type="scientific">Ramazzottius varieornatus</name>
    <name type="common">Water bear</name>
    <name type="synonym">Tardigrade</name>
    <dbReference type="NCBI Taxonomy" id="947166"/>
    <lineage>
        <taxon>Eukaryota</taxon>
        <taxon>Metazoa</taxon>
        <taxon>Ecdysozoa</taxon>
        <taxon>Tardigrada</taxon>
        <taxon>Eutardigrada</taxon>
        <taxon>Parachela</taxon>
        <taxon>Hypsibioidea</taxon>
        <taxon>Ramazzottiidae</taxon>
        <taxon>Ramazzottius</taxon>
    </lineage>
</organism>
<keyword evidence="4" id="KW-0378">Hydrolase</keyword>
<comment type="caution">
    <text evidence="7">The sequence shown here is derived from an EMBL/GenBank/DDBJ whole genome shotgun (WGS) entry which is preliminary data.</text>
</comment>
<gene>
    <name evidence="7" type="primary">RvY_15531</name>
    <name evidence="7" type="synonym">RvY_15531.2</name>
    <name evidence="7" type="ORF">RvY_15531-2</name>
</gene>
<evidence type="ECO:0000256" key="5">
    <source>
        <dbReference type="ARBA" id="ARBA00022825"/>
    </source>
</evidence>
<feature type="domain" description="Peptidase S1" evidence="6">
    <location>
        <begin position="1"/>
        <end position="205"/>
    </location>
</feature>
<dbReference type="EMBL" id="BDGG01000012">
    <property type="protein sequence ID" value="GAV05390.1"/>
    <property type="molecule type" value="Genomic_DNA"/>
</dbReference>
<dbReference type="OrthoDB" id="7726766at2759"/>
<proteinExistence type="predicted"/>
<keyword evidence="2" id="KW-0964">Secreted</keyword>
<dbReference type="GO" id="GO:0004252">
    <property type="term" value="F:serine-type endopeptidase activity"/>
    <property type="evidence" value="ECO:0007669"/>
    <property type="project" value="InterPro"/>
</dbReference>
<feature type="domain" description="Peptidase S1" evidence="6">
    <location>
        <begin position="280"/>
        <end position="434"/>
    </location>
</feature>
<dbReference type="InterPro" id="IPR009003">
    <property type="entry name" value="Peptidase_S1_PA"/>
</dbReference>
<dbReference type="GO" id="GO:0006508">
    <property type="term" value="P:proteolysis"/>
    <property type="evidence" value="ECO:0007669"/>
    <property type="project" value="UniProtKB-KW"/>
</dbReference>
<dbReference type="PANTHER" id="PTHR24264">
    <property type="entry name" value="TRYPSIN-RELATED"/>
    <property type="match status" value="1"/>
</dbReference>
<evidence type="ECO:0000313" key="8">
    <source>
        <dbReference type="Proteomes" id="UP000186922"/>
    </source>
</evidence>
<dbReference type="PROSITE" id="PS50240">
    <property type="entry name" value="TRYPSIN_DOM"/>
    <property type="match status" value="2"/>
</dbReference>
<dbReference type="SMART" id="SM00020">
    <property type="entry name" value="Tryp_SPc"/>
    <property type="match status" value="1"/>
</dbReference>
<protein>
    <recommendedName>
        <fullName evidence="6">Peptidase S1 domain-containing protein</fullName>
    </recommendedName>
</protein>
<evidence type="ECO:0000256" key="3">
    <source>
        <dbReference type="ARBA" id="ARBA00022670"/>
    </source>
</evidence>
<dbReference type="InterPro" id="IPR001254">
    <property type="entry name" value="Trypsin_dom"/>
</dbReference>
<keyword evidence="5" id="KW-0720">Serine protease</keyword>
<reference evidence="7 8" key="1">
    <citation type="journal article" date="2016" name="Nat. Commun.">
        <title>Extremotolerant tardigrade genome and improved radiotolerance of human cultured cells by tardigrade-unique protein.</title>
        <authorList>
            <person name="Hashimoto T."/>
            <person name="Horikawa D.D."/>
            <person name="Saito Y."/>
            <person name="Kuwahara H."/>
            <person name="Kozuka-Hata H."/>
            <person name="Shin-I T."/>
            <person name="Minakuchi Y."/>
            <person name="Ohishi K."/>
            <person name="Motoyama A."/>
            <person name="Aizu T."/>
            <person name="Enomoto A."/>
            <person name="Kondo K."/>
            <person name="Tanaka S."/>
            <person name="Hara Y."/>
            <person name="Koshikawa S."/>
            <person name="Sagara H."/>
            <person name="Miura T."/>
            <person name="Yokobori S."/>
            <person name="Miyagawa K."/>
            <person name="Suzuki Y."/>
            <person name="Kubo T."/>
            <person name="Oyama M."/>
            <person name="Kohara Y."/>
            <person name="Fujiyama A."/>
            <person name="Arakawa K."/>
            <person name="Katayama T."/>
            <person name="Toyoda A."/>
            <person name="Kunieda T."/>
        </authorList>
    </citation>
    <scope>NUCLEOTIDE SEQUENCE [LARGE SCALE GENOMIC DNA]</scope>
    <source>
        <strain evidence="7 8">YOKOZUNA-1</strain>
    </source>
</reference>
<evidence type="ECO:0000259" key="6">
    <source>
        <dbReference type="PROSITE" id="PS50240"/>
    </source>
</evidence>
<accession>A0A1D1VVA2</accession>
<dbReference type="SUPFAM" id="SSF50494">
    <property type="entry name" value="Trypsin-like serine proteases"/>
    <property type="match status" value="2"/>
</dbReference>
<dbReference type="PANTHER" id="PTHR24264:SF65">
    <property type="entry name" value="SRCR DOMAIN-CONTAINING PROTEIN"/>
    <property type="match status" value="1"/>
</dbReference>
<dbReference type="InterPro" id="IPR050127">
    <property type="entry name" value="Serine_Proteases_S1"/>
</dbReference>
<comment type="subcellular location">
    <subcellularLocation>
        <location evidence="1">Secreted</location>
    </subcellularLocation>
</comment>
<evidence type="ECO:0000256" key="1">
    <source>
        <dbReference type="ARBA" id="ARBA00004613"/>
    </source>
</evidence>
<name>A0A1D1VVA2_RAMVA</name>
<dbReference type="Pfam" id="PF00089">
    <property type="entry name" value="Trypsin"/>
    <property type="match status" value="2"/>
</dbReference>
<dbReference type="GO" id="GO:0005615">
    <property type="term" value="C:extracellular space"/>
    <property type="evidence" value="ECO:0007669"/>
    <property type="project" value="TreeGrafter"/>
</dbReference>
<dbReference type="Proteomes" id="UP000186922">
    <property type="component" value="Unassembled WGS sequence"/>
</dbReference>
<dbReference type="AlphaFoldDB" id="A0A1D1VVA2"/>